<evidence type="ECO:0000313" key="3">
    <source>
        <dbReference type="Proteomes" id="UP000652013"/>
    </source>
</evidence>
<organism evidence="2 3">
    <name type="scientific">Spirilliplanes yamanashiensis</name>
    <dbReference type="NCBI Taxonomy" id="42233"/>
    <lineage>
        <taxon>Bacteria</taxon>
        <taxon>Bacillati</taxon>
        <taxon>Actinomycetota</taxon>
        <taxon>Actinomycetes</taxon>
        <taxon>Micromonosporales</taxon>
        <taxon>Micromonosporaceae</taxon>
        <taxon>Spirilliplanes</taxon>
    </lineage>
</organism>
<sequence>MYGVRRMPSLSVQTHVTTNDDTMSAISHSSDPTQGAAESGTGTAATSCRAAEPGKSSHSSVRPLQATR</sequence>
<dbReference type="AlphaFoldDB" id="A0A8J3Y794"/>
<feature type="compositionally biased region" description="Polar residues" evidence="1">
    <location>
        <begin position="10"/>
        <end position="32"/>
    </location>
</feature>
<comment type="caution">
    <text evidence="2">The sequence shown here is derived from an EMBL/GenBank/DDBJ whole genome shotgun (WGS) entry which is preliminary data.</text>
</comment>
<name>A0A8J3Y794_9ACTN</name>
<dbReference type="Proteomes" id="UP000652013">
    <property type="component" value="Unassembled WGS sequence"/>
</dbReference>
<feature type="compositionally biased region" description="Polar residues" evidence="1">
    <location>
        <begin position="56"/>
        <end position="68"/>
    </location>
</feature>
<feature type="compositionally biased region" description="Low complexity" evidence="1">
    <location>
        <begin position="33"/>
        <end position="46"/>
    </location>
</feature>
<accession>A0A8J3Y794</accession>
<protein>
    <submittedName>
        <fullName evidence="2">Uncharacterized protein</fullName>
    </submittedName>
</protein>
<gene>
    <name evidence="2" type="ORF">Sya03_24600</name>
</gene>
<keyword evidence="3" id="KW-1185">Reference proteome</keyword>
<evidence type="ECO:0000256" key="1">
    <source>
        <dbReference type="SAM" id="MobiDB-lite"/>
    </source>
</evidence>
<reference evidence="2" key="1">
    <citation type="submission" date="2021-01" db="EMBL/GenBank/DDBJ databases">
        <title>Whole genome shotgun sequence of Spirilliplanes yamanashiensis NBRC 15828.</title>
        <authorList>
            <person name="Komaki H."/>
            <person name="Tamura T."/>
        </authorList>
    </citation>
    <scope>NUCLEOTIDE SEQUENCE</scope>
    <source>
        <strain evidence="2">NBRC 15828</strain>
    </source>
</reference>
<evidence type="ECO:0000313" key="2">
    <source>
        <dbReference type="EMBL" id="GIJ03108.1"/>
    </source>
</evidence>
<proteinExistence type="predicted"/>
<feature type="region of interest" description="Disordered" evidence="1">
    <location>
        <begin position="1"/>
        <end position="68"/>
    </location>
</feature>
<dbReference type="EMBL" id="BOOY01000018">
    <property type="protein sequence ID" value="GIJ03108.1"/>
    <property type="molecule type" value="Genomic_DNA"/>
</dbReference>